<evidence type="ECO:0000259" key="11">
    <source>
        <dbReference type="Pfam" id="PF00593"/>
    </source>
</evidence>
<dbReference type="NCBIfam" id="TIGR01782">
    <property type="entry name" value="TonB-Xanth-Caul"/>
    <property type="match status" value="1"/>
</dbReference>
<dbReference type="InterPro" id="IPR036942">
    <property type="entry name" value="Beta-barrel_TonB_sf"/>
</dbReference>
<dbReference type="Gene3D" id="2.170.130.10">
    <property type="entry name" value="TonB-dependent receptor, plug domain"/>
    <property type="match status" value="1"/>
</dbReference>
<keyword evidence="14" id="KW-1185">Reference proteome</keyword>
<evidence type="ECO:0000256" key="9">
    <source>
        <dbReference type="RuleBase" id="RU003357"/>
    </source>
</evidence>
<evidence type="ECO:0000256" key="8">
    <source>
        <dbReference type="PROSITE-ProRule" id="PRU01360"/>
    </source>
</evidence>
<keyword evidence="7 8" id="KW-0998">Cell outer membrane</keyword>
<comment type="similarity">
    <text evidence="8 9">Belongs to the TonB-dependent receptor family.</text>
</comment>
<dbReference type="InterPro" id="IPR010104">
    <property type="entry name" value="TonB_rcpt_bac"/>
</dbReference>
<dbReference type="Gene3D" id="2.40.170.20">
    <property type="entry name" value="TonB-dependent receptor, beta-barrel domain"/>
    <property type="match status" value="1"/>
</dbReference>
<feature type="signal peptide" evidence="10">
    <location>
        <begin position="1"/>
        <end position="26"/>
    </location>
</feature>
<keyword evidence="3 8" id="KW-1134">Transmembrane beta strand</keyword>
<dbReference type="Pfam" id="PF00593">
    <property type="entry name" value="TonB_dep_Rec_b-barrel"/>
    <property type="match status" value="1"/>
</dbReference>
<keyword evidence="10" id="KW-0732">Signal</keyword>
<evidence type="ECO:0000313" key="13">
    <source>
        <dbReference type="EMBL" id="TWX66880.1"/>
    </source>
</evidence>
<evidence type="ECO:0000256" key="10">
    <source>
        <dbReference type="SAM" id="SignalP"/>
    </source>
</evidence>
<reference evidence="13 14" key="1">
    <citation type="submission" date="2019-07" db="EMBL/GenBank/DDBJ databases">
        <title>Genomes of sea-ice associated Colwellia species.</title>
        <authorList>
            <person name="Bowman J.P."/>
        </authorList>
    </citation>
    <scope>NUCLEOTIDE SEQUENCE [LARGE SCALE GENOMIC DNA]</scope>
    <source>
        <strain evidence="13 14">ACAM 459</strain>
    </source>
</reference>
<dbReference type="Pfam" id="PF07715">
    <property type="entry name" value="Plug"/>
    <property type="match status" value="1"/>
</dbReference>
<dbReference type="PANTHER" id="PTHR40980:SF3">
    <property type="entry name" value="TONB-DEPENDENT RECEPTOR-LIKE BETA-BARREL DOMAIN-CONTAINING PROTEIN"/>
    <property type="match status" value="1"/>
</dbReference>
<keyword evidence="2 8" id="KW-0813">Transport</keyword>
<gene>
    <name evidence="13" type="ORF">ESZ36_15115</name>
</gene>
<evidence type="ECO:0000256" key="3">
    <source>
        <dbReference type="ARBA" id="ARBA00022452"/>
    </source>
</evidence>
<dbReference type="SUPFAM" id="SSF56935">
    <property type="entry name" value="Porins"/>
    <property type="match status" value="1"/>
</dbReference>
<feature type="domain" description="TonB-dependent receptor plug" evidence="12">
    <location>
        <begin position="64"/>
        <end position="173"/>
    </location>
</feature>
<keyword evidence="6 8" id="KW-0472">Membrane</keyword>
<dbReference type="InterPro" id="IPR037066">
    <property type="entry name" value="Plug_dom_sf"/>
</dbReference>
<evidence type="ECO:0000256" key="5">
    <source>
        <dbReference type="ARBA" id="ARBA00023077"/>
    </source>
</evidence>
<keyword evidence="4 8" id="KW-0812">Transmembrane</keyword>
<protein>
    <submittedName>
        <fullName evidence="13">TonB-dependent receptor</fullName>
    </submittedName>
</protein>
<organism evidence="13 14">
    <name type="scientific">Colwellia demingiae</name>
    <dbReference type="NCBI Taxonomy" id="89401"/>
    <lineage>
        <taxon>Bacteria</taxon>
        <taxon>Pseudomonadati</taxon>
        <taxon>Pseudomonadota</taxon>
        <taxon>Gammaproteobacteria</taxon>
        <taxon>Alteromonadales</taxon>
        <taxon>Colwelliaceae</taxon>
        <taxon>Colwellia</taxon>
    </lineage>
</organism>
<evidence type="ECO:0000256" key="1">
    <source>
        <dbReference type="ARBA" id="ARBA00004571"/>
    </source>
</evidence>
<accession>A0A5C6QDT4</accession>
<dbReference type="InterPro" id="IPR039426">
    <property type="entry name" value="TonB-dep_rcpt-like"/>
</dbReference>
<evidence type="ECO:0000256" key="2">
    <source>
        <dbReference type="ARBA" id="ARBA00022448"/>
    </source>
</evidence>
<evidence type="ECO:0000313" key="14">
    <source>
        <dbReference type="Proteomes" id="UP000321822"/>
    </source>
</evidence>
<dbReference type="InterPro" id="IPR012910">
    <property type="entry name" value="Plug_dom"/>
</dbReference>
<dbReference type="GO" id="GO:0009279">
    <property type="term" value="C:cell outer membrane"/>
    <property type="evidence" value="ECO:0007669"/>
    <property type="project" value="UniProtKB-SubCell"/>
</dbReference>
<feature type="domain" description="TonB-dependent receptor-like beta-barrel" evidence="11">
    <location>
        <begin position="427"/>
        <end position="902"/>
    </location>
</feature>
<evidence type="ECO:0000256" key="7">
    <source>
        <dbReference type="ARBA" id="ARBA00023237"/>
    </source>
</evidence>
<comment type="caution">
    <text evidence="13">The sequence shown here is derived from an EMBL/GenBank/DDBJ whole genome shotgun (WGS) entry which is preliminary data.</text>
</comment>
<dbReference type="Proteomes" id="UP000321822">
    <property type="component" value="Unassembled WGS sequence"/>
</dbReference>
<sequence>MGKYNMNTQKTALATMFALMFSTAHAAEENQDKDKKDVSGIEVIEVTSGIKYSIVKAQSIKLNADSIVDAITAEDIGKFTDSNLAESLQRIPGVQISRSENGEGQYVSIRGLGPQFVRTTVNGRSMSGGSGGDNGLGNQRAYGLDGVSPDMTSGVVVMKTQTASVEEGGIGGVVDIKTIRPLDFLAGEKEDDGFFFGANIDAFYNAESEETDPSISLTGAWRITDTFGVFANVINSERSTLTQISRDRGYKVHEIDGQEIFGPSSGVQYSMNDGSLTRESYNLTLQWQPSDDLDITADYMNSSWLTERRQNVLISDISGIEPTNSVIDTSNAVGVDGYLREADFMGPTVGQISPNETVFDREENLYGMHINWNPDAGPLTIDFDVAYSDSGYDRNEYLLEGVAVNEAAGIHYDATGDAQLFSMYDANGNTLDVENMTFSRPGSVGYNMIDYASEETAYRLDVEYELDNDFISSVKVGGSIRELESSLTFNLQRYGTDRQDALLAEHGLTEADLPSYTSFLAPEASGGFLSELGSVAPDTWNNIGAAQGFDFWNPLVENSACIQGQGGLDIGLAATGDCSGFNFFSEIFYYNVEEKISSVYAQANILTEIAGMTLTGNVGVRYVQTDVTGTGYVDSELRTAKGDYSNVLPSLNLSLGITDNTYVRFAASTTVARPEPDQLAGAGGENPTIDPITDEITGLSVTRKNPDLEPYTANQYDVIVEWYPGSEGMFFAAGYFYKDISDFNSTDVVFPDEYTYDGVTYSSTDIDISIAQPVNSGDAKVSGIELQGHIPFSEFIKEGFFSHMGVQASYTHLMDNETPADDPITGAALPFPGASEDNYSAVAYYDDGTVSSRLSYTYREQNYLAVDYFGAATFAEDFTALDFNISYQLNDNLSFRFQANNLLEEPIRKSVANGNMPSFYSQNGKSYNVGVRVTF</sequence>
<proteinExistence type="inferred from homology"/>
<dbReference type="InterPro" id="IPR000531">
    <property type="entry name" value="Beta-barrel_TonB"/>
</dbReference>
<name>A0A5C6QDT4_9GAMM</name>
<keyword evidence="13" id="KW-0675">Receptor</keyword>
<dbReference type="CDD" id="cd01347">
    <property type="entry name" value="ligand_gated_channel"/>
    <property type="match status" value="1"/>
</dbReference>
<dbReference type="PANTHER" id="PTHR40980">
    <property type="entry name" value="PLUG DOMAIN-CONTAINING PROTEIN"/>
    <property type="match status" value="1"/>
</dbReference>
<dbReference type="OrthoDB" id="8727862at2"/>
<evidence type="ECO:0000256" key="4">
    <source>
        <dbReference type="ARBA" id="ARBA00022692"/>
    </source>
</evidence>
<comment type="subcellular location">
    <subcellularLocation>
        <location evidence="1 8">Cell outer membrane</location>
        <topology evidence="1 8">Multi-pass membrane protein</topology>
    </subcellularLocation>
</comment>
<dbReference type="PROSITE" id="PS52016">
    <property type="entry name" value="TONB_DEPENDENT_REC_3"/>
    <property type="match status" value="1"/>
</dbReference>
<evidence type="ECO:0000259" key="12">
    <source>
        <dbReference type="Pfam" id="PF07715"/>
    </source>
</evidence>
<feature type="chain" id="PRO_5022661842" evidence="10">
    <location>
        <begin position="27"/>
        <end position="935"/>
    </location>
</feature>
<dbReference type="EMBL" id="VOLT01000007">
    <property type="protein sequence ID" value="TWX66880.1"/>
    <property type="molecule type" value="Genomic_DNA"/>
</dbReference>
<dbReference type="AlphaFoldDB" id="A0A5C6QDT4"/>
<evidence type="ECO:0000256" key="6">
    <source>
        <dbReference type="ARBA" id="ARBA00023136"/>
    </source>
</evidence>
<keyword evidence="5 9" id="KW-0798">TonB box</keyword>